<dbReference type="SUPFAM" id="SSF49785">
    <property type="entry name" value="Galactose-binding domain-like"/>
    <property type="match status" value="2"/>
</dbReference>
<comment type="similarity">
    <text evidence="1">Belongs to the glycosyl hydrolase 31 family.</text>
</comment>
<accession>A0A2N8KT44</accession>
<dbReference type="GO" id="GO:0030246">
    <property type="term" value="F:carbohydrate binding"/>
    <property type="evidence" value="ECO:0007669"/>
    <property type="project" value="InterPro"/>
</dbReference>
<dbReference type="Pfam" id="PF17137">
    <property type="entry name" value="DUF5110"/>
    <property type="match status" value="1"/>
</dbReference>
<proteinExistence type="inferred from homology"/>
<dbReference type="CDD" id="cd06596">
    <property type="entry name" value="GH31_CPE1046"/>
    <property type="match status" value="1"/>
</dbReference>
<feature type="domain" description="Glycosyl hydrolase family 98 putative carbohydrate-binding module" evidence="2">
    <location>
        <begin position="996"/>
        <end position="1130"/>
    </location>
</feature>
<dbReference type="CDD" id="cd14752">
    <property type="entry name" value="GH31_N"/>
    <property type="match status" value="1"/>
</dbReference>
<dbReference type="Pfam" id="PF13802">
    <property type="entry name" value="Gal_mutarotas_2"/>
    <property type="match status" value="1"/>
</dbReference>
<dbReference type="InterPro" id="IPR000322">
    <property type="entry name" value="Glyco_hydro_31_TIM"/>
</dbReference>
<dbReference type="Proteomes" id="UP000235916">
    <property type="component" value="Unassembled WGS sequence"/>
</dbReference>
<dbReference type="InterPro" id="IPR013222">
    <property type="entry name" value="Glyco_hyd_98_carb-bd"/>
</dbReference>
<dbReference type="Pfam" id="PF00754">
    <property type="entry name" value="F5_F8_type_C"/>
    <property type="match status" value="1"/>
</dbReference>
<dbReference type="SUPFAM" id="SSF51445">
    <property type="entry name" value="(Trans)glycosidases"/>
    <property type="match status" value="1"/>
</dbReference>
<organism evidence="3 4">
    <name type="scientific">Kinneretia aquatilis</name>
    <dbReference type="NCBI Taxonomy" id="2070761"/>
    <lineage>
        <taxon>Bacteria</taxon>
        <taxon>Pseudomonadati</taxon>
        <taxon>Pseudomonadota</taxon>
        <taxon>Betaproteobacteria</taxon>
        <taxon>Burkholderiales</taxon>
        <taxon>Sphaerotilaceae</taxon>
        <taxon>Roseateles</taxon>
    </lineage>
</organism>
<dbReference type="AlphaFoldDB" id="A0A2N8KT44"/>
<protein>
    <submittedName>
        <fullName evidence="3">Glycosyl hydrolase</fullName>
    </submittedName>
</protein>
<dbReference type="PANTHER" id="PTHR43863:SF2">
    <property type="entry name" value="MALTASE-GLUCOAMYLASE"/>
    <property type="match status" value="1"/>
</dbReference>
<dbReference type="EMBL" id="POSP01000004">
    <property type="protein sequence ID" value="PND36635.1"/>
    <property type="molecule type" value="Genomic_DNA"/>
</dbReference>
<dbReference type="InterPro" id="IPR011013">
    <property type="entry name" value="Gal_mutarotase_sf_dom"/>
</dbReference>
<dbReference type="InterPro" id="IPR025887">
    <property type="entry name" value="Glyco_hydro_31_N_dom"/>
</dbReference>
<sequence length="1154" mass="126621">MVKNRLPQPTLPSHAPSTALRTPALALAVLQVCGGLLLAAAEVAAAPLGALREIQAVPASATPAPGEGLQQWDLRTDSKMRLRISLLKPDVLRLWAGAKDQLQSAGDKAAPIVIETVSQPVAHSWSDQGDHHLLKTEALALRVYKKPLRLALYKADNRSLLWQETQSLDIADKLSVQTLSSQKDERFFGGGQQNGRYEFKGKQLEVSYSGGWEEGDRPSPAPFLMSSRGWGMLRNTWSNGSYDLRSPEQISLQHQEGRFDAFFFVGPSIREVLARYTELTGRARLLPRWAYEYGDADCYNDGDNVKKPGTVPKGWSDGPTGKTPDVLNSVARKYREHDMPGGWILPNDGYGCGYTDLPDVVTGLADLGFRTGLWTENGVDKIKWEVGTAGSRAQKLDVAWTGQGYQFAMDANQSAFQGILDNSDARPFLWTVMGWAGIQRYAVTWTGDQSSSWDYIRWHIPTLIGSGLSGQVYATGDVDAIFGGSPETYTRDLQWKTFTPVLMGMSGWAEAARKHPWAYEEPYRSINRKYLKLKMRLTPYMYTLAHEAEVSGAPLVRGLMWDHPQDPAAFTEAHKYQFLLGRDLLVAPVFRSQAASGGWRKNIHLPQGLWFDYWDGRSVRAPEAGRTIDLQVGLDKLPVFVRGGAILPLYPESLYDGEKPKDELGLDLYPHGESSFTLYEDDGLTRQYREQGKSSRQLIRMSAPLDGAGDVRVEVGAVEGEYAGQLAQRRLALSVHTRVKPASVELGGQVLPELADAQALQAASQGWFFDAADRFGTVQIKTGPRSIRQSASFLLKIAAGSVLAGSEDFPAAPVLGRQVPVDSLTVVNRPAEEPGHHIERAFDGKPETWFRTTRNQAMKAGPHEWVLGLGERRLIDGIEIAPRNDKNWKYGQVRDFEVYMGDNNGDWGAPVLAGRLPLKEGLQTLNFPKPAAGRLLRFRVLSTHNKVADAAADGAAAETGGEAAAKAFNALLPSEVEPIALSEFHVLEHRAAEGAAEQQRYLSELPAVGAARRDRPASAAAQMRMNGLQFHKGLGVGASSRLDFSLSGRWNLFRADLGVDDSCRSFGGLQFQVWGDGRLLYDSGRIQAPAVVKPELDVRGLKHLSLRTLRATGSQAHKVCANWANASLLGLEGATVSFDATPSRPSRAENAAPR</sequence>
<keyword evidence="4" id="KW-1185">Reference proteome</keyword>
<dbReference type="PANTHER" id="PTHR43863">
    <property type="entry name" value="HYDROLASE, PUTATIVE (AFU_ORTHOLOGUE AFUA_1G03140)-RELATED"/>
    <property type="match status" value="1"/>
</dbReference>
<dbReference type="InterPro" id="IPR051816">
    <property type="entry name" value="Glycosyl_Hydrolase_31"/>
</dbReference>
<dbReference type="SMART" id="SM00776">
    <property type="entry name" value="NPCBM"/>
    <property type="match status" value="1"/>
</dbReference>
<evidence type="ECO:0000259" key="2">
    <source>
        <dbReference type="SMART" id="SM00776"/>
    </source>
</evidence>
<dbReference type="GO" id="GO:0004553">
    <property type="term" value="F:hydrolase activity, hydrolyzing O-glycosyl compounds"/>
    <property type="evidence" value="ECO:0007669"/>
    <property type="project" value="InterPro"/>
</dbReference>
<dbReference type="Pfam" id="PF08305">
    <property type="entry name" value="NPCBM"/>
    <property type="match status" value="1"/>
</dbReference>
<dbReference type="InterPro" id="IPR008979">
    <property type="entry name" value="Galactose-bd-like_sf"/>
</dbReference>
<dbReference type="Gene3D" id="2.60.40.1760">
    <property type="entry name" value="glycosyl hydrolase (family 31)"/>
    <property type="match status" value="1"/>
</dbReference>
<dbReference type="InterPro" id="IPR048395">
    <property type="entry name" value="Glyco_hydro_31_C"/>
</dbReference>
<dbReference type="Gene3D" id="2.60.120.1060">
    <property type="entry name" value="NPCBM/NEW2 domain"/>
    <property type="match status" value="1"/>
</dbReference>
<comment type="caution">
    <text evidence="3">The sequence shown here is derived from an EMBL/GenBank/DDBJ whole genome shotgun (WGS) entry which is preliminary data.</text>
</comment>
<dbReference type="InterPro" id="IPR000421">
    <property type="entry name" value="FA58C"/>
</dbReference>
<dbReference type="GO" id="GO:0005975">
    <property type="term" value="P:carbohydrate metabolic process"/>
    <property type="evidence" value="ECO:0007669"/>
    <property type="project" value="InterPro"/>
</dbReference>
<gene>
    <name evidence="3" type="ORF">C1O66_20770</name>
</gene>
<dbReference type="Pfam" id="PF21365">
    <property type="entry name" value="Glyco_hydro_31_3rd"/>
    <property type="match status" value="1"/>
</dbReference>
<name>A0A2N8KT44_9BURK</name>
<dbReference type="OrthoDB" id="176168at2"/>
<keyword evidence="3" id="KW-0378">Hydrolase</keyword>
<evidence type="ECO:0000256" key="1">
    <source>
        <dbReference type="ARBA" id="ARBA00007806"/>
    </source>
</evidence>
<dbReference type="SUPFAM" id="SSF51011">
    <property type="entry name" value="Glycosyl hydrolase domain"/>
    <property type="match status" value="1"/>
</dbReference>
<dbReference type="InterPro" id="IPR017853">
    <property type="entry name" value="GH"/>
</dbReference>
<evidence type="ECO:0000313" key="3">
    <source>
        <dbReference type="EMBL" id="PND36635.1"/>
    </source>
</evidence>
<reference evidence="3 4" key="1">
    <citation type="submission" date="2018-01" db="EMBL/GenBank/DDBJ databases">
        <title>Draft genome sequence of Paucibacter aquatile CR182 isolated from freshwater of the Nakdong River.</title>
        <authorList>
            <person name="Choi A."/>
            <person name="Chung E.J."/>
        </authorList>
    </citation>
    <scope>NUCLEOTIDE SEQUENCE [LARGE SCALE GENOMIC DNA]</scope>
    <source>
        <strain evidence="3 4">CR182</strain>
    </source>
</reference>
<dbReference type="Gene3D" id="3.20.20.80">
    <property type="entry name" value="Glycosidases"/>
    <property type="match status" value="1"/>
</dbReference>
<dbReference type="InterPro" id="IPR038637">
    <property type="entry name" value="NPCBM_sf"/>
</dbReference>
<dbReference type="Gene3D" id="2.60.120.260">
    <property type="entry name" value="Galactose-binding domain-like"/>
    <property type="match status" value="1"/>
</dbReference>
<dbReference type="Gene3D" id="2.60.40.1180">
    <property type="entry name" value="Golgi alpha-mannosidase II"/>
    <property type="match status" value="2"/>
</dbReference>
<dbReference type="InterPro" id="IPR033403">
    <property type="entry name" value="DUF5110"/>
</dbReference>
<dbReference type="Pfam" id="PF01055">
    <property type="entry name" value="Glyco_hydro_31_2nd"/>
    <property type="match status" value="1"/>
</dbReference>
<dbReference type="InterPro" id="IPR013780">
    <property type="entry name" value="Glyco_hydro_b"/>
</dbReference>
<dbReference type="SUPFAM" id="SSF74650">
    <property type="entry name" value="Galactose mutarotase-like"/>
    <property type="match status" value="1"/>
</dbReference>
<evidence type="ECO:0000313" key="4">
    <source>
        <dbReference type="Proteomes" id="UP000235916"/>
    </source>
</evidence>